<dbReference type="InterPro" id="IPR002404">
    <property type="entry name" value="IRS_PTB"/>
</dbReference>
<dbReference type="SMART" id="SM00310">
    <property type="entry name" value="PTBI"/>
    <property type="match status" value="1"/>
</dbReference>
<dbReference type="SMART" id="SM00233">
    <property type="entry name" value="PH"/>
    <property type="match status" value="1"/>
</dbReference>
<dbReference type="EMBL" id="CAEY01001120">
    <property type="status" value="NOT_ANNOTATED_CDS"/>
    <property type="molecule type" value="Genomic_DNA"/>
</dbReference>
<dbReference type="Pfam" id="PF00169">
    <property type="entry name" value="PH"/>
    <property type="match status" value="1"/>
</dbReference>
<dbReference type="PANTHER" id="PTHR21258">
    <property type="entry name" value="DOCKING PROTEIN RELATED"/>
    <property type="match status" value="1"/>
</dbReference>
<dbReference type="PROSITE" id="PS51064">
    <property type="entry name" value="IRS_PTB"/>
    <property type="match status" value="1"/>
</dbReference>
<evidence type="ECO:0000313" key="4">
    <source>
        <dbReference type="EnsemblMetazoa" id="tetur03g03930.1"/>
    </source>
</evidence>
<feature type="region of interest" description="Disordered" evidence="1">
    <location>
        <begin position="760"/>
        <end position="780"/>
    </location>
</feature>
<dbReference type="CDD" id="cd00821">
    <property type="entry name" value="PH"/>
    <property type="match status" value="1"/>
</dbReference>
<dbReference type="eggNOG" id="KOG4047">
    <property type="taxonomic scope" value="Eukaryota"/>
</dbReference>
<dbReference type="InterPro" id="IPR050996">
    <property type="entry name" value="Docking_Protein_DOK"/>
</dbReference>
<dbReference type="SMART" id="SM01244">
    <property type="entry name" value="IRS"/>
    <property type="match status" value="1"/>
</dbReference>
<evidence type="ECO:0000256" key="1">
    <source>
        <dbReference type="SAM" id="MobiDB-lite"/>
    </source>
</evidence>
<reference evidence="4" key="2">
    <citation type="submission" date="2015-06" db="UniProtKB">
        <authorList>
            <consortium name="EnsemblMetazoa"/>
        </authorList>
    </citation>
    <scope>IDENTIFICATION</scope>
</reference>
<dbReference type="SUPFAM" id="SSF50729">
    <property type="entry name" value="PH domain-like"/>
    <property type="match status" value="2"/>
</dbReference>
<organism evidence="4 5">
    <name type="scientific">Tetranychus urticae</name>
    <name type="common">Two-spotted spider mite</name>
    <dbReference type="NCBI Taxonomy" id="32264"/>
    <lineage>
        <taxon>Eukaryota</taxon>
        <taxon>Metazoa</taxon>
        <taxon>Ecdysozoa</taxon>
        <taxon>Arthropoda</taxon>
        <taxon>Chelicerata</taxon>
        <taxon>Arachnida</taxon>
        <taxon>Acari</taxon>
        <taxon>Acariformes</taxon>
        <taxon>Trombidiformes</taxon>
        <taxon>Prostigmata</taxon>
        <taxon>Eleutherengona</taxon>
        <taxon>Raphignathae</taxon>
        <taxon>Tetranychoidea</taxon>
        <taxon>Tetranychidae</taxon>
        <taxon>Tetranychus</taxon>
    </lineage>
</organism>
<feature type="region of interest" description="Disordered" evidence="1">
    <location>
        <begin position="329"/>
        <end position="349"/>
    </location>
</feature>
<protein>
    <submittedName>
        <fullName evidence="4">Uncharacterized protein</fullName>
    </submittedName>
</protein>
<feature type="compositionally biased region" description="Polar residues" evidence="1">
    <location>
        <begin position="415"/>
        <end position="424"/>
    </location>
</feature>
<feature type="compositionally biased region" description="Low complexity" evidence="1">
    <location>
        <begin position="436"/>
        <end position="454"/>
    </location>
</feature>
<dbReference type="GO" id="GO:0007169">
    <property type="term" value="P:cell surface receptor protein tyrosine kinase signaling pathway"/>
    <property type="evidence" value="ECO:0007669"/>
    <property type="project" value="TreeGrafter"/>
</dbReference>
<keyword evidence="5" id="KW-1185">Reference proteome</keyword>
<dbReference type="OMA" id="RPNQRES"/>
<dbReference type="Proteomes" id="UP000015104">
    <property type="component" value="Unassembled WGS sequence"/>
</dbReference>
<feature type="compositionally biased region" description="Polar residues" evidence="1">
    <location>
        <begin position="480"/>
        <end position="508"/>
    </location>
</feature>
<dbReference type="GO" id="GO:0043410">
    <property type="term" value="P:positive regulation of MAPK cascade"/>
    <property type="evidence" value="ECO:0007669"/>
    <property type="project" value="TreeGrafter"/>
</dbReference>
<dbReference type="OrthoDB" id="6243387at2759"/>
<feature type="compositionally biased region" description="Low complexity" evidence="1">
    <location>
        <begin position="395"/>
        <end position="414"/>
    </location>
</feature>
<name>T1JZH1_TETUR</name>
<evidence type="ECO:0000259" key="2">
    <source>
        <dbReference type="PROSITE" id="PS50003"/>
    </source>
</evidence>
<dbReference type="GO" id="GO:0007265">
    <property type="term" value="P:Ras protein signal transduction"/>
    <property type="evidence" value="ECO:0007669"/>
    <property type="project" value="TreeGrafter"/>
</dbReference>
<dbReference type="HOGENOM" id="CLU_326623_0_0_1"/>
<dbReference type="InterPro" id="IPR001849">
    <property type="entry name" value="PH_domain"/>
</dbReference>
<gene>
    <name evidence="4" type="primary">107359302</name>
</gene>
<dbReference type="STRING" id="32264.T1JZH1"/>
<feature type="domain" description="PH" evidence="2">
    <location>
        <begin position="8"/>
        <end position="118"/>
    </location>
</feature>
<dbReference type="EnsemblMetazoa" id="tetur03g03930.1">
    <property type="protein sequence ID" value="tetur03g03930.1"/>
    <property type="gene ID" value="tetur03g03930"/>
</dbReference>
<proteinExistence type="predicted"/>
<dbReference type="GO" id="GO:0005737">
    <property type="term" value="C:cytoplasm"/>
    <property type="evidence" value="ECO:0007669"/>
    <property type="project" value="TreeGrafter"/>
</dbReference>
<dbReference type="InterPro" id="IPR011993">
    <property type="entry name" value="PH-like_dom_sf"/>
</dbReference>
<dbReference type="Gene3D" id="2.30.29.30">
    <property type="entry name" value="Pleckstrin-homology domain (PH domain)/Phosphotyrosine-binding domain (PTB)"/>
    <property type="match status" value="2"/>
</dbReference>
<reference evidence="5" key="1">
    <citation type="submission" date="2011-08" db="EMBL/GenBank/DDBJ databases">
        <authorList>
            <person name="Rombauts S."/>
        </authorList>
    </citation>
    <scope>NUCLEOTIDE SEQUENCE</scope>
    <source>
        <strain evidence="5">London</strain>
    </source>
</reference>
<feature type="region of interest" description="Disordered" evidence="1">
    <location>
        <begin position="395"/>
        <end position="508"/>
    </location>
</feature>
<feature type="compositionally biased region" description="Polar residues" evidence="1">
    <location>
        <begin position="455"/>
        <end position="464"/>
    </location>
</feature>
<dbReference type="PANTHER" id="PTHR21258:SF62">
    <property type="entry name" value="INSULIN RECEPTOR SUBSTRATE 1"/>
    <property type="match status" value="1"/>
</dbReference>
<feature type="domain" description="IRS-type PTB" evidence="3">
    <location>
        <begin position="208"/>
        <end position="317"/>
    </location>
</feature>
<dbReference type="Pfam" id="PF02174">
    <property type="entry name" value="IRS"/>
    <property type="match status" value="1"/>
</dbReference>
<evidence type="ECO:0000259" key="3">
    <source>
        <dbReference type="PROSITE" id="PS51064"/>
    </source>
</evidence>
<feature type="compositionally biased region" description="Low complexity" evidence="1">
    <location>
        <begin position="763"/>
        <end position="776"/>
    </location>
</feature>
<sequence>MDNKDSDDLVISGYLYIPSQSFLKLKQSWSKKYFALYKRSSSGIQRLELFDSQESHLKKSNTLIKIIALNECHKVSITTHKQQSNVFEIRTREAVHLFSAETYQQMQLWLEALRSVAFAIDNNSPSRAISNTPAKSPGVINCKSIPEAVTVTVNGPNKDKPLTNCHNHHHPRLDKDASINHVCVLTANSNNQSIPQQEENMLYSSVDAPDLYNVKLVISEATIRCKLAATDYYLVLTSVSISLAEKLPDTRQGKILWTWPYRHIRRYGCTKDGFSLEAGRKCLTGEGLFSFITSDGSAIFKCVASHVTSLKTTSPNGVFPVPRSSPIELSATSSSVPASTTVTTSSSSCSTVMSTNEKTEVSNCKQSNPCQQTFSPNKVTFDGQTANSNINAVTSLPTQSTSSSSLSMPKSNPSQQTNATSGSILTVAANGSPDKTVTNSTTSSQSEQLSTVSNTNFRHYQRPSSPKPPTLPRGARPNQRESANQNGVTFGTNHSTNGKQNPKPNNHYNNQIAQPKMNELSFETHKMVKPNEALSNSLQAKKEANSMVTLNPMDSVTILPQENGLIIISDEMRNGQSIIKPPRRGRFNCDGKQLTFNLSDGSIETLAIPVTIVDPLYEDPIFVSREELFGLKAEDKEENHYEIPVIVNGNVNNDNDSSTHNYEQVTITNNGLIEIGYDRKIISTVDGKTVNEKLPRIHPQVSRLTSVIRSMFTGNLGNIVNSRKSVKLEKFSQSSSSSEGSYSSLSSGPTVSGSISFEVNKQESGSESSNESPYSEICDLPESNSLDDKVDYVNQKAKHHLINIYSNRKDNKVHGNDSNNSNGCLSIVKNCITTDLDEGDYVNLMPEDSVKSTISNNKASRIVINGSSNDKCSPNPDHYIQNDAEYALIMKRSISCDKL</sequence>
<evidence type="ECO:0000313" key="5">
    <source>
        <dbReference type="Proteomes" id="UP000015104"/>
    </source>
</evidence>
<dbReference type="PROSITE" id="PS50003">
    <property type="entry name" value="PH_DOMAIN"/>
    <property type="match status" value="1"/>
</dbReference>
<dbReference type="AlphaFoldDB" id="T1JZH1"/>
<accession>T1JZH1</accession>
<feature type="compositionally biased region" description="Low complexity" evidence="1">
    <location>
        <begin position="330"/>
        <end position="349"/>
    </location>
</feature>
<dbReference type="KEGG" id="tut:107359302"/>